<accession>A0A0S4N874</accession>
<accession>A0A0P1P718</accession>
<name>A0A0P1MYG3_9BACT</name>
<accession>A0A0P1LRX3</accession>
<accession>A0A0N7MUG1</accession>
<dbReference type="AlphaFoldDB" id="A0A0P1MYG3"/>
<dbReference type="Proteomes" id="UP000182011">
    <property type="component" value="Unassembled WGS sequence"/>
</dbReference>
<keyword evidence="1" id="KW-0732">Signal</keyword>
<organism evidence="3 4">
    <name type="scientific">Candidatus Kryptonium thompsonii</name>
    <dbReference type="NCBI Taxonomy" id="1633631"/>
    <lineage>
        <taxon>Bacteria</taxon>
        <taxon>Pseudomonadati</taxon>
        <taxon>Candidatus Kryptoniota</taxon>
        <taxon>Candidatus Kryptonium</taxon>
    </lineage>
</organism>
<accession>A0A0P1MYG3</accession>
<accession>A0A0P1MXX2</accession>
<accession>A0A0P1LUY3</accession>
<reference evidence="3 4" key="1">
    <citation type="submission" date="2015-11" db="EMBL/GenBank/DDBJ databases">
        <authorList>
            <person name="Zhang Y."/>
            <person name="Guo Z."/>
        </authorList>
    </citation>
    <scope>NUCLEOTIDE SEQUENCE [LARGE SCALE GENOMIC DNA]</scope>
    <source>
        <strain evidence="3">JGI-4</strain>
    </source>
</reference>
<dbReference type="EMBL" id="CZVI01000008">
    <property type="protein sequence ID" value="CUS84921.1"/>
    <property type="molecule type" value="Genomic_DNA"/>
</dbReference>
<accession>A0A0P1LKI4</accession>
<evidence type="ECO:0000313" key="2">
    <source>
        <dbReference type="EMBL" id="CUS84921.1"/>
    </source>
</evidence>
<evidence type="ECO:0000256" key="1">
    <source>
        <dbReference type="SAM" id="SignalP"/>
    </source>
</evidence>
<protein>
    <submittedName>
        <fullName evidence="3">Uncharacterized protein</fullName>
    </submittedName>
</protein>
<sequence length="134" mass="15926">MIKKFALLLCFFGIGSFVSLRAEDMAKCWAMLPDSILSYEKVQELFNEALKLQKQSCEMFEKSKELMEKLKNLKVMDDVIEEGIRKRYDFPKFGLLYTEGFDDTGLIRGKVKYFIRIWKHPPKEKFKMPTFKFK</sequence>
<accession>A0A0P1LQE5</accession>
<accession>A0A0P1MDM3</accession>
<reference evidence="2 5" key="2">
    <citation type="submission" date="2015-11" db="EMBL/GenBank/DDBJ databases">
        <authorList>
            <person name="Varghese N."/>
        </authorList>
    </citation>
    <scope>NUCLEOTIDE SEQUENCE [LARGE SCALE GENOMIC DNA]</scope>
    <source>
        <strain evidence="2 5">JGI-8</strain>
    </source>
</reference>
<dbReference type="RefSeq" id="WP_075426091.1">
    <property type="nucleotide sequence ID" value="NZ_CZVI01000008.1"/>
</dbReference>
<evidence type="ECO:0000313" key="4">
    <source>
        <dbReference type="Proteomes" id="UP000182011"/>
    </source>
</evidence>
<accession>A0A0P1LSE4</accession>
<dbReference type="Proteomes" id="UP000182200">
    <property type="component" value="Unassembled WGS sequence"/>
</dbReference>
<dbReference type="OrthoDB" id="9815021at2"/>
<dbReference type="EMBL" id="FAOP01000006">
    <property type="protein sequence ID" value="CUU07205.1"/>
    <property type="molecule type" value="Genomic_DNA"/>
</dbReference>
<dbReference type="STRING" id="1633631.GCA_001442925_01736"/>
<proteinExistence type="predicted"/>
<gene>
    <name evidence="3" type="ORF">JGI4_01741</name>
    <name evidence="2" type="ORF">JGI8_00853</name>
</gene>
<feature type="chain" id="PRO_5015043533" evidence="1">
    <location>
        <begin position="23"/>
        <end position="134"/>
    </location>
</feature>
<keyword evidence="5" id="KW-1185">Reference proteome</keyword>
<accession>A0A0P1MN10</accession>
<evidence type="ECO:0000313" key="5">
    <source>
        <dbReference type="Proteomes" id="UP000182200"/>
    </source>
</evidence>
<feature type="signal peptide" evidence="1">
    <location>
        <begin position="1"/>
        <end position="22"/>
    </location>
</feature>
<evidence type="ECO:0000313" key="3">
    <source>
        <dbReference type="EMBL" id="CUU07205.1"/>
    </source>
</evidence>